<reference evidence="2 3" key="1">
    <citation type="journal article" date="2022" name="Nat. Genet.">
        <title>Improved pea reference genome and pan-genome highlight genomic features and evolutionary characteristics.</title>
        <authorList>
            <person name="Yang T."/>
            <person name="Liu R."/>
            <person name="Luo Y."/>
            <person name="Hu S."/>
            <person name="Wang D."/>
            <person name="Wang C."/>
            <person name="Pandey M.K."/>
            <person name="Ge S."/>
            <person name="Xu Q."/>
            <person name="Li N."/>
            <person name="Li G."/>
            <person name="Huang Y."/>
            <person name="Saxena R.K."/>
            <person name="Ji Y."/>
            <person name="Li M."/>
            <person name="Yan X."/>
            <person name="He Y."/>
            <person name="Liu Y."/>
            <person name="Wang X."/>
            <person name="Xiang C."/>
            <person name="Varshney R.K."/>
            <person name="Ding H."/>
            <person name="Gao S."/>
            <person name="Zong X."/>
        </authorList>
    </citation>
    <scope>NUCLEOTIDE SEQUENCE [LARGE SCALE GENOMIC DNA]</scope>
    <source>
        <strain evidence="2 3">cv. Zhongwan 6</strain>
    </source>
</reference>
<dbReference type="PANTHER" id="PTHR33448">
    <property type="entry name" value="CHLOROPLAST PROTEIN HCF243-RELATED"/>
    <property type="match status" value="1"/>
</dbReference>
<name>A0A9D5AJJ6_PEA</name>
<keyword evidence="3" id="KW-1185">Reference proteome</keyword>
<dbReference type="Gramene" id="Psat05G0399700-T2">
    <property type="protein sequence ID" value="KAI5407975.1"/>
    <property type="gene ID" value="KIW84_053997"/>
</dbReference>
<accession>A0A9D5AJJ6</accession>
<organism evidence="2 3">
    <name type="scientific">Pisum sativum</name>
    <name type="common">Garden pea</name>
    <name type="synonym">Lathyrus oleraceus</name>
    <dbReference type="NCBI Taxonomy" id="3888"/>
    <lineage>
        <taxon>Eukaryota</taxon>
        <taxon>Viridiplantae</taxon>
        <taxon>Streptophyta</taxon>
        <taxon>Embryophyta</taxon>
        <taxon>Tracheophyta</taxon>
        <taxon>Spermatophyta</taxon>
        <taxon>Magnoliopsida</taxon>
        <taxon>eudicotyledons</taxon>
        <taxon>Gunneridae</taxon>
        <taxon>Pentapetalae</taxon>
        <taxon>rosids</taxon>
        <taxon>fabids</taxon>
        <taxon>Fabales</taxon>
        <taxon>Fabaceae</taxon>
        <taxon>Papilionoideae</taxon>
        <taxon>50 kb inversion clade</taxon>
        <taxon>NPAAA clade</taxon>
        <taxon>Hologalegina</taxon>
        <taxon>IRL clade</taxon>
        <taxon>Fabeae</taxon>
        <taxon>Lathyrus</taxon>
    </lineage>
</organism>
<evidence type="ECO:0000313" key="2">
    <source>
        <dbReference type="EMBL" id="KAI5407975.1"/>
    </source>
</evidence>
<feature type="compositionally biased region" description="Basic and acidic residues" evidence="1">
    <location>
        <begin position="49"/>
        <end position="65"/>
    </location>
</feature>
<evidence type="ECO:0000256" key="1">
    <source>
        <dbReference type="SAM" id="MobiDB-lite"/>
    </source>
</evidence>
<protein>
    <submittedName>
        <fullName evidence="2">Uncharacterized protein</fullName>
    </submittedName>
</protein>
<gene>
    <name evidence="2" type="ORF">KIW84_053997</name>
</gene>
<dbReference type="EMBL" id="JAMSHJ010000005">
    <property type="protein sequence ID" value="KAI5407975.1"/>
    <property type="molecule type" value="Genomic_DNA"/>
</dbReference>
<proteinExistence type="predicted"/>
<feature type="non-terminal residue" evidence="2">
    <location>
        <position position="1"/>
    </location>
</feature>
<dbReference type="PANTHER" id="PTHR33448:SF3">
    <property type="entry name" value="OS09G0370000 PROTEIN"/>
    <property type="match status" value="1"/>
</dbReference>
<evidence type="ECO:0000313" key="3">
    <source>
        <dbReference type="Proteomes" id="UP001058974"/>
    </source>
</evidence>
<sequence length="125" mass="14069">IGDGNGDGDGEISVPPPNALLLMRCRSAPAKSWLTESEEEGGNNNVKDNNSHKEKEREKELEQTHVKKGQSLKSLMEEEKINKKENLLVMRYNPEFYGISTDIAAETWIVGGLPDPMSRSRSWKR</sequence>
<dbReference type="AlphaFoldDB" id="A0A9D5AJJ6"/>
<comment type="caution">
    <text evidence="2">The sequence shown here is derived from an EMBL/GenBank/DDBJ whole genome shotgun (WGS) entry which is preliminary data.</text>
</comment>
<dbReference type="Proteomes" id="UP001058974">
    <property type="component" value="Chromosome 5"/>
</dbReference>
<feature type="region of interest" description="Disordered" evidence="1">
    <location>
        <begin position="32"/>
        <end position="79"/>
    </location>
</feature>